<dbReference type="AlphaFoldDB" id="A0A0A6V9I5"/>
<accession>A0A0A6V9I5</accession>
<reference evidence="3 5" key="2">
    <citation type="submission" date="2020-02" db="EMBL/GenBank/DDBJ databases">
        <authorList>
            <person name="Feng H."/>
        </authorList>
    </citation>
    <scope>NUCLEOTIDE SEQUENCE [LARGE SCALE GENOMIC DNA]</scope>
    <source>
        <strain evidence="3 5">Gsoil 114</strain>
    </source>
</reference>
<proteinExistence type="predicted"/>
<reference evidence="3 5" key="3">
    <citation type="submission" date="2020-03" db="EMBL/GenBank/DDBJ databases">
        <title>Bacillus aquiflavi sp. nov., isolated from yellow water of strong flavor Chinese baijiu in Yibin region of China.</title>
        <authorList>
            <person name="Xie J."/>
        </authorList>
    </citation>
    <scope>NUCLEOTIDE SEQUENCE [LARGE SCALE GENOMIC DNA]</scope>
    <source>
        <strain evidence="3 5">Gsoil 114</strain>
    </source>
</reference>
<evidence type="ECO:0000313" key="4">
    <source>
        <dbReference type="Proteomes" id="UP000030588"/>
    </source>
</evidence>
<reference evidence="2 4" key="1">
    <citation type="submission" date="2014-10" db="EMBL/GenBank/DDBJ databases">
        <title>Draft genome of phytase producing Bacillus ginsengihumi strain M2.11.</title>
        <authorList>
            <person name="Toymentseva A."/>
            <person name="Boulygina E.A."/>
            <person name="Kazakov S.V."/>
            <person name="Kayumov I."/>
            <person name="Suleimanova A.D."/>
            <person name="Mardanova A.M."/>
            <person name="Maria S.N."/>
            <person name="Sergey M.Y."/>
            <person name="Sharipova M.R."/>
        </authorList>
    </citation>
    <scope>NUCLEOTIDE SEQUENCE [LARGE SCALE GENOMIC DNA]</scope>
    <source>
        <strain evidence="2 4">M2.11</strain>
    </source>
</reference>
<sequence>MDWSKTKTMFIVVFLILDIFLAIVFGYKHTKNQYAIFDNPTEEQSLKEAGISYNNLPKGRSKRPYISASQKQFTDKDIKKLKNQQASIVNKTMISSTFDKPIKLGKSLKEGQLEAVVEENVLNGNQYKYWSYNKTLNQVIFYQTYENKRIFQNSSAQLIVYLNDKNEMIGYDQTYLTKITKYKEAEETLSAIKALETLYKKGMIKPNSKVVDTDLGYYTRVPKLQVLVPTWHFVVQHGGKTEHLFVNAFEGQVNKIDNNE</sequence>
<dbReference type="Proteomes" id="UP000030588">
    <property type="component" value="Unassembled WGS sequence"/>
</dbReference>
<feature type="domain" description="Regulatory protein YycH-like" evidence="1">
    <location>
        <begin position="41"/>
        <end position="249"/>
    </location>
</feature>
<dbReference type="EMBL" id="JRUN01000042">
    <property type="protein sequence ID" value="KHD84795.1"/>
    <property type="molecule type" value="Genomic_DNA"/>
</dbReference>
<evidence type="ECO:0000259" key="1">
    <source>
        <dbReference type="Pfam" id="PF09648"/>
    </source>
</evidence>
<dbReference type="EMBL" id="JAAIWK010000001">
    <property type="protein sequence ID" value="NEY18584.1"/>
    <property type="molecule type" value="Genomic_DNA"/>
</dbReference>
<dbReference type="InterPro" id="IPR042274">
    <property type="entry name" value="YycH/YycI_2"/>
</dbReference>
<dbReference type="Proteomes" id="UP000476934">
    <property type="component" value="Unassembled WGS sequence"/>
</dbReference>
<evidence type="ECO:0000313" key="3">
    <source>
        <dbReference type="EMBL" id="NEY18584.1"/>
    </source>
</evidence>
<dbReference type="Pfam" id="PF09648">
    <property type="entry name" value="YycI"/>
    <property type="match status" value="1"/>
</dbReference>
<dbReference type="STRING" id="363870.NG54_13345"/>
<dbReference type="OrthoDB" id="2388036at2"/>
<dbReference type="Gene3D" id="3.30.310.160">
    <property type="entry name" value="YycH protein, domain 2"/>
    <property type="match status" value="1"/>
</dbReference>
<dbReference type="GO" id="GO:0016020">
    <property type="term" value="C:membrane"/>
    <property type="evidence" value="ECO:0007669"/>
    <property type="project" value="InterPro"/>
</dbReference>
<evidence type="ECO:0000313" key="2">
    <source>
        <dbReference type="EMBL" id="KHD84795.1"/>
    </source>
</evidence>
<keyword evidence="5" id="KW-1185">Reference proteome</keyword>
<dbReference type="RefSeq" id="WP_025731569.1">
    <property type="nucleotide sequence ID" value="NZ_JAAIWK010000001.1"/>
</dbReference>
<dbReference type="InterPro" id="IPR018604">
    <property type="entry name" value="YycI-like"/>
</dbReference>
<name>A0A0A6V9I5_9BACI</name>
<comment type="caution">
    <text evidence="2">The sequence shown here is derived from an EMBL/GenBank/DDBJ whole genome shotgun (WGS) entry which is preliminary data.</text>
</comment>
<protein>
    <recommendedName>
        <fullName evidence="1">Regulatory protein YycH-like domain-containing protein</fullName>
    </recommendedName>
</protein>
<evidence type="ECO:0000313" key="5">
    <source>
        <dbReference type="Proteomes" id="UP000476934"/>
    </source>
</evidence>
<gene>
    <name evidence="3" type="ORF">G4D61_01190</name>
    <name evidence="2" type="ORF">NG54_13345</name>
</gene>
<organism evidence="2 4">
    <name type="scientific">Heyndrickxia ginsengihumi</name>
    <dbReference type="NCBI Taxonomy" id="363870"/>
    <lineage>
        <taxon>Bacteria</taxon>
        <taxon>Bacillati</taxon>
        <taxon>Bacillota</taxon>
        <taxon>Bacilli</taxon>
        <taxon>Bacillales</taxon>
        <taxon>Bacillaceae</taxon>
        <taxon>Heyndrickxia</taxon>
    </lineage>
</organism>